<keyword evidence="3" id="KW-1003">Cell membrane</keyword>
<feature type="domain" description="Ig-like" evidence="19">
    <location>
        <begin position="253"/>
        <end position="355"/>
    </location>
</feature>
<keyword evidence="9" id="KW-1015">Disulfide bond</keyword>
<name>A0A7L2GF77_NYCGR</name>
<keyword evidence="11" id="KW-0393">Immunoglobulin domain</keyword>
<evidence type="ECO:0000256" key="6">
    <source>
        <dbReference type="ARBA" id="ARBA00022729"/>
    </source>
</evidence>
<comment type="caution">
    <text evidence="20">The sequence shown here is derived from an EMBL/GenBank/DDBJ whole genome shotgun (WGS) entry which is preliminary data.</text>
</comment>
<accession>A0A7L2GF77</accession>
<dbReference type="SUPFAM" id="SSF48726">
    <property type="entry name" value="Immunoglobulin"/>
    <property type="match status" value="4"/>
</dbReference>
<feature type="region of interest" description="Disordered" evidence="16">
    <location>
        <begin position="634"/>
        <end position="654"/>
    </location>
</feature>
<evidence type="ECO:0000256" key="4">
    <source>
        <dbReference type="ARBA" id="ARBA00022525"/>
    </source>
</evidence>
<feature type="domain" description="Ig-like" evidence="19">
    <location>
        <begin position="24"/>
        <end position="135"/>
    </location>
</feature>
<evidence type="ECO:0000256" key="12">
    <source>
        <dbReference type="ARBA" id="ARBA00049599"/>
    </source>
</evidence>
<evidence type="ECO:0000256" key="16">
    <source>
        <dbReference type="SAM" id="MobiDB-lite"/>
    </source>
</evidence>
<feature type="non-terminal residue" evidence="20">
    <location>
        <position position="654"/>
    </location>
</feature>
<dbReference type="PROSITE" id="PS50835">
    <property type="entry name" value="IG_LIKE"/>
    <property type="match status" value="2"/>
</dbReference>
<evidence type="ECO:0000256" key="5">
    <source>
        <dbReference type="ARBA" id="ARBA00022692"/>
    </source>
</evidence>
<dbReference type="GO" id="GO:0004888">
    <property type="term" value="F:transmembrane signaling receptor activity"/>
    <property type="evidence" value="ECO:0007669"/>
    <property type="project" value="TreeGrafter"/>
</dbReference>
<dbReference type="Gene3D" id="2.60.40.10">
    <property type="entry name" value="Immunoglobulins"/>
    <property type="match status" value="4"/>
</dbReference>
<evidence type="ECO:0000256" key="15">
    <source>
        <dbReference type="ARBA" id="ARBA00049745"/>
    </source>
</evidence>
<dbReference type="PANTHER" id="PTHR11860:SF82">
    <property type="entry name" value="POLYMERIC IMMUNOGLOBULIN RECEPTOR"/>
    <property type="match status" value="1"/>
</dbReference>
<keyword evidence="7 17" id="KW-1133">Transmembrane helix</keyword>
<evidence type="ECO:0000256" key="7">
    <source>
        <dbReference type="ARBA" id="ARBA00022989"/>
    </source>
</evidence>
<organism evidence="20 21">
    <name type="scientific">Nyctibius grandis</name>
    <name type="common">Great potoo</name>
    <dbReference type="NCBI Taxonomy" id="48427"/>
    <lineage>
        <taxon>Eukaryota</taxon>
        <taxon>Metazoa</taxon>
        <taxon>Chordata</taxon>
        <taxon>Craniata</taxon>
        <taxon>Vertebrata</taxon>
        <taxon>Euteleostomi</taxon>
        <taxon>Archelosauria</taxon>
        <taxon>Archosauria</taxon>
        <taxon>Dinosauria</taxon>
        <taxon>Saurischia</taxon>
        <taxon>Theropoda</taxon>
        <taxon>Coelurosauria</taxon>
        <taxon>Aves</taxon>
        <taxon>Neognathae</taxon>
        <taxon>Neoaves</taxon>
        <taxon>Strisores</taxon>
        <taxon>Caprimulgiformes</taxon>
        <taxon>Nyctibiidae</taxon>
        <taxon>Nyctibius</taxon>
    </lineage>
</organism>
<feature type="region of interest" description="Disordered" evidence="16">
    <location>
        <begin position="475"/>
        <end position="515"/>
    </location>
</feature>
<dbReference type="InterPro" id="IPR007110">
    <property type="entry name" value="Ig-like_dom"/>
</dbReference>
<keyword evidence="21" id="KW-1185">Reference proteome</keyword>
<feature type="signal peptide" evidence="18">
    <location>
        <begin position="1"/>
        <end position="17"/>
    </location>
</feature>
<dbReference type="SMART" id="SM00406">
    <property type="entry name" value="IGv"/>
    <property type="match status" value="3"/>
</dbReference>
<keyword evidence="5 17" id="KW-0812">Transmembrane</keyword>
<comment type="subcellular location">
    <subcellularLocation>
        <location evidence="1">Cell membrane</location>
        <topology evidence="1">Single-pass type I membrane protein</topology>
    </subcellularLocation>
    <subcellularLocation>
        <location evidence="2">Secreted</location>
    </subcellularLocation>
</comment>
<keyword evidence="8 17" id="KW-0472">Membrane</keyword>
<evidence type="ECO:0000256" key="10">
    <source>
        <dbReference type="ARBA" id="ARBA00023180"/>
    </source>
</evidence>
<feature type="chain" id="PRO_5029558774" description="Polymeric immunoglobulin receptor" evidence="18">
    <location>
        <begin position="18"/>
        <end position="654"/>
    </location>
</feature>
<evidence type="ECO:0000256" key="18">
    <source>
        <dbReference type="SAM" id="SignalP"/>
    </source>
</evidence>
<dbReference type="InterPro" id="IPR036179">
    <property type="entry name" value="Ig-like_dom_sf"/>
</dbReference>
<keyword evidence="10" id="KW-0325">Glycoprotein</keyword>
<evidence type="ECO:0000256" key="14">
    <source>
        <dbReference type="ARBA" id="ARBA00049678"/>
    </source>
</evidence>
<evidence type="ECO:0000313" key="21">
    <source>
        <dbReference type="Proteomes" id="UP000567826"/>
    </source>
</evidence>
<evidence type="ECO:0000256" key="2">
    <source>
        <dbReference type="ARBA" id="ARBA00004613"/>
    </source>
</evidence>
<dbReference type="InterPro" id="IPR050671">
    <property type="entry name" value="CD300_family_receptors"/>
</dbReference>
<dbReference type="InterPro" id="IPR013783">
    <property type="entry name" value="Ig-like_fold"/>
</dbReference>
<dbReference type="AlphaFoldDB" id="A0A7L2GF77"/>
<evidence type="ECO:0000256" key="17">
    <source>
        <dbReference type="SAM" id="Phobius"/>
    </source>
</evidence>
<evidence type="ECO:0000256" key="13">
    <source>
        <dbReference type="ARBA" id="ARBA00049604"/>
    </source>
</evidence>
<dbReference type="GO" id="GO:0005886">
    <property type="term" value="C:plasma membrane"/>
    <property type="evidence" value="ECO:0007669"/>
    <property type="project" value="UniProtKB-SubCell"/>
</dbReference>
<keyword evidence="6 18" id="KW-0732">Signal</keyword>
<evidence type="ECO:0000256" key="3">
    <source>
        <dbReference type="ARBA" id="ARBA00022475"/>
    </source>
</evidence>
<feature type="transmembrane region" description="Helical" evidence="17">
    <location>
        <begin position="520"/>
        <end position="541"/>
    </location>
</feature>
<comment type="function">
    <text evidence="12">Mediates selective transcytosis of polymeric IgA and IgM across mucosal epithelial cells. Binds polymeric IgA and IgM at the basolateral surface of epithelial cells. The complex is then transported across the cell to be secreted at the apical surface. During this process, a cleavage occurs that separates the extracellular (known as the secretory component) from the transmembrane segment.</text>
</comment>
<dbReference type="EMBL" id="VWYG01012790">
    <property type="protein sequence ID" value="NXQ85598.1"/>
    <property type="molecule type" value="Genomic_DNA"/>
</dbReference>
<dbReference type="GO" id="GO:0005576">
    <property type="term" value="C:extracellular region"/>
    <property type="evidence" value="ECO:0007669"/>
    <property type="project" value="UniProtKB-SubCell"/>
</dbReference>
<feature type="compositionally biased region" description="Low complexity" evidence="16">
    <location>
        <begin position="499"/>
        <end position="515"/>
    </location>
</feature>
<comment type="function">
    <text evidence="13">Through its N-linked glycans ensures anchoring of secretory IgA (sIgA) molecules to mucus lining the epithelial surface to neutralize extracellular pathogens. On its own (free form) may act as a non-specific microbial scavenger to prevent pathogen interaction with epithelial cells.</text>
</comment>
<evidence type="ECO:0000259" key="19">
    <source>
        <dbReference type="PROSITE" id="PS50835"/>
    </source>
</evidence>
<proteinExistence type="predicted"/>
<dbReference type="CDD" id="cd05716">
    <property type="entry name" value="IgV_pIgR_like"/>
    <property type="match status" value="4"/>
</dbReference>
<keyword evidence="4" id="KW-0964">Secreted</keyword>
<dbReference type="Pfam" id="PF07686">
    <property type="entry name" value="V-set"/>
    <property type="match status" value="4"/>
</dbReference>
<gene>
    <name evidence="20" type="primary">Pigr_0</name>
    <name evidence="20" type="ORF">NYCGRA_R12301</name>
</gene>
<evidence type="ECO:0000256" key="8">
    <source>
        <dbReference type="ARBA" id="ARBA00023136"/>
    </source>
</evidence>
<dbReference type="Proteomes" id="UP000567826">
    <property type="component" value="Unassembled WGS sequence"/>
</dbReference>
<comment type="subunit">
    <text evidence="14">Interacts (mainly via CDR1-like domain) with dimeric IgA. Interacts (mainly via CDR2-like domain) with pentameric IgM.</text>
</comment>
<dbReference type="SMART" id="SM00409">
    <property type="entry name" value="IG"/>
    <property type="match status" value="4"/>
</dbReference>
<dbReference type="PANTHER" id="PTHR11860">
    <property type="entry name" value="POLYMERIC-IMMUNOGLOBULIN RECEPTOR"/>
    <property type="match status" value="1"/>
</dbReference>
<protein>
    <recommendedName>
        <fullName evidence="15">Polymeric immunoglobulin receptor</fullName>
    </recommendedName>
</protein>
<sequence length="654" mass="71132">MTLLAFIFLLAFLPAESASSRYLPKAAISSPVFGPRQVYGLLNGSVTVKCFYPPTRVNRHDRKYWCRESATRCMTVVSTSGYTASGYRGRISITDYPEAENFQINISALTMADAGTYQCGVGINGRGLSHRVSLDVSEGPHVPEGAELFYVKLHSTLTMSCGFGKEYASVRKFLCKVEKNGCYNVVDSYGKVGEDYEGRALLSNEELPGSFSVVITQMGWEDSGLYLCGVGSYGEDGEMKELDVHVYEETKVPQRKPTIIGVKGSSATFECLYEPVKKSSERYWCKWRQNGCYRIIANSGYVSPSYEGRVAMYDNPGNKTITIILNQLKDSDKGYYWCMTNEEKEQQSSTELKIIDGEPGLKGKKEVEAQVGSQVDLTCAYPCKYYSYQKYWCKWSGTTCTPVPASDQRQPGPDVTCDTDNKTVILSFDSVAKTDQGWYWCGVKRNGLFGETMAVYLQVTGGSGADRSPELLDIDALSPAEPPSHADSGFNPRGRANLDAGVQSAGASGSSDQSDGPNTLAMVLGPVAAVLLILVTAFAVFKYRQLRRSDLVSVGSYRTNISMSDFESVKEYSASNNACVKESQETQLGGDELITTTATPESAAETKKAKRSSKEDVDLAYSAFLLASGTIAQGGTGGASAAPDTSPPAWEGQI</sequence>
<evidence type="ECO:0000256" key="1">
    <source>
        <dbReference type="ARBA" id="ARBA00004251"/>
    </source>
</evidence>
<dbReference type="InterPro" id="IPR013106">
    <property type="entry name" value="Ig_V-set"/>
</dbReference>
<dbReference type="InterPro" id="IPR003599">
    <property type="entry name" value="Ig_sub"/>
</dbReference>
<evidence type="ECO:0000313" key="20">
    <source>
        <dbReference type="EMBL" id="NXQ85598.1"/>
    </source>
</evidence>
<dbReference type="OrthoDB" id="6157407at2759"/>
<evidence type="ECO:0000256" key="11">
    <source>
        <dbReference type="ARBA" id="ARBA00023319"/>
    </source>
</evidence>
<feature type="non-terminal residue" evidence="20">
    <location>
        <position position="1"/>
    </location>
</feature>
<reference evidence="20 21" key="1">
    <citation type="submission" date="2019-09" db="EMBL/GenBank/DDBJ databases">
        <title>Bird 10,000 Genomes (B10K) Project - Family phase.</title>
        <authorList>
            <person name="Zhang G."/>
        </authorList>
    </citation>
    <scope>NUCLEOTIDE SEQUENCE [LARGE SCALE GENOMIC DNA]</scope>
    <source>
        <strain evidence="20">B10K-DU-001-56</strain>
        <tissue evidence="20">Muscle</tissue>
    </source>
</reference>
<evidence type="ECO:0000256" key="9">
    <source>
        <dbReference type="ARBA" id="ARBA00023157"/>
    </source>
</evidence>